<gene>
    <name evidence="2" type="ORF">CKY47_29705</name>
</gene>
<dbReference type="Proteomes" id="UP001225605">
    <property type="component" value="Unassembled WGS sequence"/>
</dbReference>
<keyword evidence="3" id="KW-1185">Reference proteome</keyword>
<reference evidence="2 3" key="1">
    <citation type="submission" date="2017-06" db="EMBL/GenBank/DDBJ databases">
        <title>Cultured bacterium strain Saccharothrix yanglingensis Hhs.015.</title>
        <authorList>
            <person name="Xia Y."/>
        </authorList>
    </citation>
    <scope>NUCLEOTIDE SEQUENCE [LARGE SCALE GENOMIC DNA]</scope>
    <source>
        <strain evidence="2 3">Hhs.015</strain>
    </source>
</reference>
<proteinExistence type="predicted"/>
<evidence type="ECO:0008006" key="4">
    <source>
        <dbReference type="Google" id="ProtNLM"/>
    </source>
</evidence>
<comment type="caution">
    <text evidence="2">The sequence shown here is derived from an EMBL/GenBank/DDBJ whole genome shotgun (WGS) entry which is preliminary data.</text>
</comment>
<evidence type="ECO:0000256" key="1">
    <source>
        <dbReference type="SAM" id="MobiDB-lite"/>
    </source>
</evidence>
<dbReference type="EMBL" id="NSDM01000015">
    <property type="protein sequence ID" value="MDQ2588068.1"/>
    <property type="molecule type" value="Genomic_DNA"/>
</dbReference>
<protein>
    <recommendedName>
        <fullName evidence="4">Secreted protein</fullName>
    </recommendedName>
</protein>
<evidence type="ECO:0000313" key="3">
    <source>
        <dbReference type="Proteomes" id="UP001225605"/>
    </source>
</evidence>
<accession>A0ABU0X7G3</accession>
<feature type="region of interest" description="Disordered" evidence="1">
    <location>
        <begin position="117"/>
        <end position="141"/>
    </location>
</feature>
<name>A0ABU0X7G3_9PSEU</name>
<evidence type="ECO:0000313" key="2">
    <source>
        <dbReference type="EMBL" id="MDQ2588068.1"/>
    </source>
</evidence>
<organism evidence="2 3">
    <name type="scientific">Saccharothrix yanglingensis</name>
    <dbReference type="NCBI Taxonomy" id="659496"/>
    <lineage>
        <taxon>Bacteria</taxon>
        <taxon>Bacillati</taxon>
        <taxon>Actinomycetota</taxon>
        <taxon>Actinomycetes</taxon>
        <taxon>Pseudonocardiales</taxon>
        <taxon>Pseudonocardiaceae</taxon>
        <taxon>Saccharothrix</taxon>
    </lineage>
</organism>
<sequence length="141" mass="14314">MLAASAVVALGPVARAESGTTTAPRSVITKPEVSLTGSAVSVQAMNTITRGAWSCTLTVSDPGRWFGCSGGGAQGPGWLDCTHVMPQLEIFVGVVRNNTVVALATDYDTATIQVNTNASVSPTSGRPTSWPPSGPSSGRPA</sequence>